<accession>A0A0F9KTQ5</accession>
<evidence type="ECO:0000313" key="1">
    <source>
        <dbReference type="EMBL" id="KKM18750.1"/>
    </source>
</evidence>
<organism evidence="1">
    <name type="scientific">marine sediment metagenome</name>
    <dbReference type="NCBI Taxonomy" id="412755"/>
    <lineage>
        <taxon>unclassified sequences</taxon>
        <taxon>metagenomes</taxon>
        <taxon>ecological metagenomes</taxon>
    </lineage>
</organism>
<proteinExistence type="predicted"/>
<dbReference type="AlphaFoldDB" id="A0A0F9KTQ5"/>
<sequence>MKIRKGFVSNSSSSSYVCDVCGTAESGWDIGLSEAEMTECATGHIFCDSHMDSLKNNLTLKDKQAEALKWLEEQGEDSEDILEGCKSGDEDWINDTYDNMLEESDTRYSWPVESCPCCQLISVTDCSLIKYLLHCLGKTRETIEKEMKDKFGTENEMDNQILPPKE</sequence>
<dbReference type="EMBL" id="LAZR01014154">
    <property type="protein sequence ID" value="KKM18750.1"/>
    <property type="molecule type" value="Genomic_DNA"/>
</dbReference>
<reference evidence="1" key="1">
    <citation type="journal article" date="2015" name="Nature">
        <title>Complex archaea that bridge the gap between prokaryotes and eukaryotes.</title>
        <authorList>
            <person name="Spang A."/>
            <person name="Saw J.H."/>
            <person name="Jorgensen S.L."/>
            <person name="Zaremba-Niedzwiedzka K."/>
            <person name="Martijn J."/>
            <person name="Lind A.E."/>
            <person name="van Eijk R."/>
            <person name="Schleper C."/>
            <person name="Guy L."/>
            <person name="Ettema T.J."/>
        </authorList>
    </citation>
    <scope>NUCLEOTIDE SEQUENCE</scope>
</reference>
<gene>
    <name evidence="1" type="ORF">LCGC14_1662510</name>
</gene>
<protein>
    <submittedName>
        <fullName evidence="1">Uncharacterized protein</fullName>
    </submittedName>
</protein>
<comment type="caution">
    <text evidence="1">The sequence shown here is derived from an EMBL/GenBank/DDBJ whole genome shotgun (WGS) entry which is preliminary data.</text>
</comment>
<name>A0A0F9KTQ5_9ZZZZ</name>